<dbReference type="InterPro" id="IPR032466">
    <property type="entry name" value="Metal_Hydrolase"/>
</dbReference>
<dbReference type="GO" id="GO:0005829">
    <property type="term" value="C:cytosol"/>
    <property type="evidence" value="ECO:0007669"/>
    <property type="project" value="TreeGrafter"/>
</dbReference>
<feature type="binding site" evidence="4">
    <location>
        <position position="206"/>
    </location>
    <ligand>
        <name>a divalent metal cation</name>
        <dbReference type="ChEBI" id="CHEBI:60240"/>
        <label>1</label>
    </ligand>
</feature>
<dbReference type="Pfam" id="PF01026">
    <property type="entry name" value="TatD_DNase"/>
    <property type="match status" value="1"/>
</dbReference>
<dbReference type="EMBL" id="JAMSLR010000010">
    <property type="protein sequence ID" value="MCM8750050.1"/>
    <property type="molecule type" value="Genomic_DNA"/>
</dbReference>
<feature type="binding site" evidence="4">
    <location>
        <position position="96"/>
    </location>
    <ligand>
        <name>a divalent metal cation</name>
        <dbReference type="ChEBI" id="CHEBI:60240"/>
        <label>1</label>
    </ligand>
</feature>
<keyword evidence="6" id="KW-1185">Reference proteome</keyword>
<dbReference type="FunFam" id="3.20.20.140:FF:000005">
    <property type="entry name" value="TatD family hydrolase"/>
    <property type="match status" value="1"/>
</dbReference>
<evidence type="ECO:0000313" key="5">
    <source>
        <dbReference type="EMBL" id="MCM8750050.1"/>
    </source>
</evidence>
<dbReference type="GO" id="GO:0016788">
    <property type="term" value="F:hydrolase activity, acting on ester bonds"/>
    <property type="evidence" value="ECO:0007669"/>
    <property type="project" value="InterPro"/>
</dbReference>
<evidence type="ECO:0000256" key="3">
    <source>
        <dbReference type="ARBA" id="ARBA00022801"/>
    </source>
</evidence>
<sequence length="279" mass="30729">MDEPILIDTHCHLDLEVFDADRQAVIARARSAGVGAFLVIGFAPERWRTATALAESTPGVFATVGLHPTEAARYDDELERALLQAAGNPRVRAIGEIGLDYYWDTAPREVQREVFLRQVLLAKRLGFPFIVHQRDAAGDVIAVLREAGPPHRGVMHCFTGDLAYARACLDLGMYLGVGGVVTYKRADDVREALRWAPLDRLVLETDSPYLPPVPYRGQRNEPAYLPIVADKLAMLRGVSREEVARVTTENAVRLFGLPFDLGEGTGVEITARSIEVGEL</sequence>
<feature type="binding site" evidence="4">
    <location>
        <position position="12"/>
    </location>
    <ligand>
        <name>a divalent metal cation</name>
        <dbReference type="ChEBI" id="CHEBI:60240"/>
        <label>1</label>
    </ligand>
</feature>
<dbReference type="RefSeq" id="WP_284057837.1">
    <property type="nucleotide sequence ID" value="NZ_JAMSLR010000010.1"/>
</dbReference>
<organism evidence="5 6">
    <name type="scientific">Thermalbibacter longus</name>
    <dbReference type="NCBI Taxonomy" id="2951981"/>
    <lineage>
        <taxon>Bacteria</taxon>
        <taxon>Pseudomonadati</taxon>
        <taxon>Thermomicrobiota</taxon>
        <taxon>Thermomicrobia</taxon>
        <taxon>Thermomicrobiales</taxon>
        <taxon>Thermomicrobiaceae</taxon>
        <taxon>Thermalbibacter</taxon>
    </lineage>
</organism>
<feature type="binding site" evidence="4">
    <location>
        <position position="132"/>
    </location>
    <ligand>
        <name>a divalent metal cation</name>
        <dbReference type="ChEBI" id="CHEBI:60240"/>
        <label>2</label>
    </ligand>
</feature>
<dbReference type="PROSITE" id="PS01137">
    <property type="entry name" value="TATD_1"/>
    <property type="match status" value="1"/>
</dbReference>
<protein>
    <submittedName>
        <fullName evidence="5">TatD family hydrolase</fullName>
    </submittedName>
</protein>
<dbReference type="PANTHER" id="PTHR46124">
    <property type="entry name" value="D-AMINOACYL-TRNA DEACYLASE"/>
    <property type="match status" value="1"/>
</dbReference>
<gene>
    <name evidence="5" type="ORF">NET02_12920</name>
</gene>
<dbReference type="InterPro" id="IPR018228">
    <property type="entry name" value="DNase_TatD-rel_CS"/>
</dbReference>
<dbReference type="Proteomes" id="UP001165306">
    <property type="component" value="Unassembled WGS sequence"/>
</dbReference>
<comment type="caution">
    <text evidence="5">The sequence shown here is derived from an EMBL/GenBank/DDBJ whole genome shotgun (WGS) entry which is preliminary data.</text>
</comment>
<dbReference type="InterPro" id="IPR015991">
    <property type="entry name" value="TatD/YcfH-like"/>
</dbReference>
<reference evidence="5" key="1">
    <citation type="submission" date="2022-06" db="EMBL/GenBank/DDBJ databases">
        <title>CFH 74404 Thermomicrobiaceae sp.</title>
        <authorList>
            <person name="Ming H."/>
            <person name="Li W.-J."/>
            <person name="Zhao Z."/>
        </authorList>
    </citation>
    <scope>NUCLEOTIDE SEQUENCE</scope>
    <source>
        <strain evidence="5">CFH 74404</strain>
    </source>
</reference>
<proteinExistence type="inferred from homology"/>
<evidence type="ECO:0000256" key="1">
    <source>
        <dbReference type="ARBA" id="ARBA00009275"/>
    </source>
</evidence>
<dbReference type="Gene3D" id="3.20.20.140">
    <property type="entry name" value="Metal-dependent hydrolases"/>
    <property type="match status" value="1"/>
</dbReference>
<evidence type="ECO:0000313" key="6">
    <source>
        <dbReference type="Proteomes" id="UP001165306"/>
    </source>
</evidence>
<dbReference type="PIRSF" id="PIRSF005902">
    <property type="entry name" value="DNase_TatD"/>
    <property type="match status" value="1"/>
</dbReference>
<dbReference type="GO" id="GO:0046872">
    <property type="term" value="F:metal ion binding"/>
    <property type="evidence" value="ECO:0007669"/>
    <property type="project" value="UniProtKB-KW"/>
</dbReference>
<dbReference type="AlphaFoldDB" id="A0AA41WHC2"/>
<name>A0AA41WHC2_9BACT</name>
<dbReference type="PANTHER" id="PTHR46124:SF2">
    <property type="entry name" value="D-AMINOACYL-TRNA DEACYLASE"/>
    <property type="match status" value="1"/>
</dbReference>
<evidence type="ECO:0000256" key="4">
    <source>
        <dbReference type="PIRSR" id="PIRSR005902-1"/>
    </source>
</evidence>
<evidence type="ECO:0000256" key="2">
    <source>
        <dbReference type="ARBA" id="ARBA00022723"/>
    </source>
</evidence>
<accession>A0AA41WHC2</accession>
<dbReference type="InterPro" id="IPR001130">
    <property type="entry name" value="TatD-like"/>
</dbReference>
<keyword evidence="3 5" id="KW-0378">Hydrolase</keyword>
<comment type="similarity">
    <text evidence="1">Belongs to the metallo-dependent hydrolases superfamily. TatD-type hydrolase family.</text>
</comment>
<dbReference type="SUPFAM" id="SSF51556">
    <property type="entry name" value="Metallo-dependent hydrolases"/>
    <property type="match status" value="1"/>
</dbReference>
<feature type="binding site" evidence="4">
    <location>
        <position position="10"/>
    </location>
    <ligand>
        <name>a divalent metal cation</name>
        <dbReference type="ChEBI" id="CHEBI:60240"/>
        <label>1</label>
    </ligand>
</feature>
<feature type="binding site" evidence="4">
    <location>
        <position position="156"/>
    </location>
    <ligand>
        <name>a divalent metal cation</name>
        <dbReference type="ChEBI" id="CHEBI:60240"/>
        <label>2</label>
    </ligand>
</feature>
<dbReference type="NCBIfam" id="TIGR00010">
    <property type="entry name" value="YchF/TatD family DNA exonuclease"/>
    <property type="match status" value="1"/>
</dbReference>
<dbReference type="CDD" id="cd01310">
    <property type="entry name" value="TatD_DNAse"/>
    <property type="match status" value="1"/>
</dbReference>
<keyword evidence="2 4" id="KW-0479">Metal-binding</keyword>
<dbReference type="GO" id="GO:0004536">
    <property type="term" value="F:DNA nuclease activity"/>
    <property type="evidence" value="ECO:0007669"/>
    <property type="project" value="InterPro"/>
</dbReference>